<reference evidence="1 2" key="1">
    <citation type="submission" date="2023-07" db="EMBL/GenBank/DDBJ databases">
        <title>Sequencing the genomes of 1000 actinobacteria strains.</title>
        <authorList>
            <person name="Klenk H.-P."/>
        </authorList>
    </citation>
    <scope>NUCLEOTIDE SEQUENCE [LARGE SCALE GENOMIC DNA]</scope>
    <source>
        <strain evidence="1 2">DSM 44508</strain>
    </source>
</reference>
<organism evidence="1 2">
    <name type="scientific">Corynebacterium felinum</name>
    <dbReference type="NCBI Taxonomy" id="131318"/>
    <lineage>
        <taxon>Bacteria</taxon>
        <taxon>Bacillati</taxon>
        <taxon>Actinomycetota</taxon>
        <taxon>Actinomycetes</taxon>
        <taxon>Mycobacteriales</taxon>
        <taxon>Corynebacteriaceae</taxon>
        <taxon>Corynebacterium</taxon>
    </lineage>
</organism>
<evidence type="ECO:0008006" key="3">
    <source>
        <dbReference type="Google" id="ProtNLM"/>
    </source>
</evidence>
<keyword evidence="2" id="KW-1185">Reference proteome</keyword>
<accession>A0ABU2BA50</accession>
<name>A0ABU2BA50_9CORY</name>
<gene>
    <name evidence="1" type="ORF">J2S37_002058</name>
</gene>
<dbReference type="Proteomes" id="UP001183619">
    <property type="component" value="Unassembled WGS sequence"/>
</dbReference>
<evidence type="ECO:0000313" key="1">
    <source>
        <dbReference type="EMBL" id="MDR7355520.1"/>
    </source>
</evidence>
<sequence>MSCFHNSRRDAHKVLMRCLDGSNLDAESPRSDAELLWHFDITSRVLTVRHHEKATFTKPKGTTELASQQFTAPTGALSAHVLVARQYSPSVPRNLELEEFMKSQGFAIKRPRSRLTPVPVSNLENWARQVFQRQGLTITDLSVTQTDSIYLSRIRKKESIPTASIVLTAEGENNTLSTLLRTGIGRGRNYGLGLIRPL</sequence>
<dbReference type="RefSeq" id="WP_277104374.1">
    <property type="nucleotide sequence ID" value="NZ_BAAAJS010000010.1"/>
</dbReference>
<dbReference type="EMBL" id="JAVDYF010000001">
    <property type="protein sequence ID" value="MDR7355520.1"/>
    <property type="molecule type" value="Genomic_DNA"/>
</dbReference>
<dbReference type="InterPro" id="IPR010179">
    <property type="entry name" value="CRISPR-assoc_prot_Cse3"/>
</dbReference>
<dbReference type="SUPFAM" id="SSF117987">
    <property type="entry name" value="CRISPR-associated protein"/>
    <property type="match status" value="1"/>
</dbReference>
<evidence type="ECO:0000313" key="2">
    <source>
        <dbReference type="Proteomes" id="UP001183619"/>
    </source>
</evidence>
<dbReference type="Pfam" id="PF08798">
    <property type="entry name" value="CRISPR_assoc"/>
    <property type="match status" value="1"/>
</dbReference>
<proteinExistence type="predicted"/>
<protein>
    <recommendedName>
        <fullName evidence="3">CRISPR associated protein</fullName>
    </recommendedName>
</protein>
<comment type="caution">
    <text evidence="1">The sequence shown here is derived from an EMBL/GenBank/DDBJ whole genome shotgun (WGS) entry which is preliminary data.</text>
</comment>